<feature type="repeat" description="TPR" evidence="1">
    <location>
        <begin position="184"/>
        <end position="217"/>
    </location>
</feature>
<dbReference type="SMART" id="SM00028">
    <property type="entry name" value="TPR"/>
    <property type="match status" value="5"/>
</dbReference>
<dbReference type="PANTHER" id="PTHR12558:SF13">
    <property type="entry name" value="CELL DIVISION CYCLE PROTEIN 27 HOMOLOG"/>
    <property type="match status" value="1"/>
</dbReference>
<dbReference type="Pfam" id="PF13181">
    <property type="entry name" value="TPR_8"/>
    <property type="match status" value="1"/>
</dbReference>
<dbReference type="RefSeq" id="WP_106521131.1">
    <property type="nucleotide sequence ID" value="NZ_PYGD01000001.1"/>
</dbReference>
<feature type="repeat" description="TPR" evidence="1">
    <location>
        <begin position="218"/>
        <end position="251"/>
    </location>
</feature>
<dbReference type="OrthoDB" id="638548at2"/>
<dbReference type="InterPro" id="IPR019734">
    <property type="entry name" value="TPR_rpt"/>
</dbReference>
<dbReference type="SUPFAM" id="SSF48452">
    <property type="entry name" value="TPR-like"/>
    <property type="match status" value="3"/>
</dbReference>
<evidence type="ECO:0000256" key="1">
    <source>
        <dbReference type="PROSITE-ProRule" id="PRU00339"/>
    </source>
</evidence>
<sequence>MKRLIAIAVATSLAFHVGAQSVQEGEKMINYGRFESAKKALESIAGKEDQANYLLGLSELGMENKDAARQIFSKNPENFYNQAGMARVLFAEGKKDEAAKQLLAIVDKAKKKEWEKYKVAADAITYSNGGNIQDAITWYQKALEINPGEANTLIGLGDAYLKARDGGNAMSSYEKAVEKGTNNSLAYSKIGSLWYAAHKYEDALKNYNLAKDQDPSNPLPYKELANAYYRAGKYDNALTNSEKFLSLSDKSIDDQITYANLLFLSKKYPEAQAKIQELIGKGVDKPYLYRLIGYSAYETKDYEKARTNMQQFFNKQKDASKIIGDDYIYYGKIMGAMAGIDTPHAKMYNDSADYYFNQVTVVDPTANKATLFRQIAEGYRETKEYAKAGEWFGKTVAADTAATNLDYFNWGLYLYYGKKYQEAASAFAAMKTKFPDEAITPYWQGRTAAAIDQDAKTGIGVPFYKEWLASPKEHKDADLMNAYQYLGYYYYNTNNEKEAMEWINKVLEKEPGNEFANQVKDYYAKSKAKAAPAKGKGGK</sequence>
<keyword evidence="3" id="KW-1185">Reference proteome</keyword>
<reference evidence="2 3" key="1">
    <citation type="submission" date="2018-03" db="EMBL/GenBank/DDBJ databases">
        <title>Genomic Encyclopedia of Type Strains, Phase III (KMG-III): the genomes of soil and plant-associated and newly described type strains.</title>
        <authorList>
            <person name="Whitman W."/>
        </authorList>
    </citation>
    <scope>NUCLEOTIDE SEQUENCE [LARGE SCALE GENOMIC DNA]</scope>
    <source>
        <strain evidence="2 3">CGMCC 1.12700</strain>
    </source>
</reference>
<dbReference type="InterPro" id="IPR011990">
    <property type="entry name" value="TPR-like_helical_dom_sf"/>
</dbReference>
<evidence type="ECO:0000313" key="2">
    <source>
        <dbReference type="EMBL" id="PSK94428.1"/>
    </source>
</evidence>
<dbReference type="Pfam" id="PF12895">
    <property type="entry name" value="ANAPC3"/>
    <property type="match status" value="1"/>
</dbReference>
<proteinExistence type="predicted"/>
<feature type="repeat" description="TPR" evidence="1">
    <location>
        <begin position="150"/>
        <end position="183"/>
    </location>
</feature>
<comment type="caution">
    <text evidence="2">The sequence shown here is derived from an EMBL/GenBank/DDBJ whole genome shotgun (WGS) entry which is preliminary data.</text>
</comment>
<protein>
    <submittedName>
        <fullName evidence="2">Flp pilus assembly protein TadD</fullName>
    </submittedName>
</protein>
<organism evidence="2 3">
    <name type="scientific">Taibaiella chishuiensis</name>
    <dbReference type="NCBI Taxonomy" id="1434707"/>
    <lineage>
        <taxon>Bacteria</taxon>
        <taxon>Pseudomonadati</taxon>
        <taxon>Bacteroidota</taxon>
        <taxon>Chitinophagia</taxon>
        <taxon>Chitinophagales</taxon>
        <taxon>Chitinophagaceae</taxon>
        <taxon>Taibaiella</taxon>
    </lineage>
</organism>
<dbReference type="Proteomes" id="UP000240572">
    <property type="component" value="Unassembled WGS sequence"/>
</dbReference>
<dbReference type="PANTHER" id="PTHR12558">
    <property type="entry name" value="CELL DIVISION CYCLE 16,23,27"/>
    <property type="match status" value="1"/>
</dbReference>
<feature type="repeat" description="TPR" evidence="1">
    <location>
        <begin position="480"/>
        <end position="513"/>
    </location>
</feature>
<dbReference type="Gene3D" id="1.25.40.10">
    <property type="entry name" value="Tetratricopeptide repeat domain"/>
    <property type="match status" value="3"/>
</dbReference>
<accession>A0A2P8DB35</accession>
<dbReference type="AlphaFoldDB" id="A0A2P8DB35"/>
<keyword evidence="1" id="KW-0802">TPR repeat</keyword>
<dbReference type="Pfam" id="PF13414">
    <property type="entry name" value="TPR_11"/>
    <property type="match status" value="1"/>
</dbReference>
<dbReference type="PROSITE" id="PS50005">
    <property type="entry name" value="TPR"/>
    <property type="match status" value="4"/>
</dbReference>
<evidence type="ECO:0000313" key="3">
    <source>
        <dbReference type="Proteomes" id="UP000240572"/>
    </source>
</evidence>
<dbReference type="EMBL" id="PYGD01000001">
    <property type="protein sequence ID" value="PSK94428.1"/>
    <property type="molecule type" value="Genomic_DNA"/>
</dbReference>
<gene>
    <name evidence="2" type="ORF">B0I18_101584</name>
</gene>
<name>A0A2P8DB35_9BACT</name>